<evidence type="ECO:0000313" key="1">
    <source>
        <dbReference type="EMBL" id="CAB5498879.1"/>
    </source>
</evidence>
<dbReference type="AlphaFoldDB" id="A0A8H9CGJ0"/>
<evidence type="ECO:0000313" key="2">
    <source>
        <dbReference type="Proteomes" id="UP000643672"/>
    </source>
</evidence>
<dbReference type="RefSeq" id="WP_202762962.1">
    <property type="nucleotide sequence ID" value="NZ_CAESAQ020000052.1"/>
</dbReference>
<keyword evidence="2" id="KW-1185">Reference proteome</keyword>
<sequence length="243" mass="27720">MIIYIYAKASYNKTFESISDKNDINSRISIENNRLKLSPQSLDNVWLLAKNSTAITSLSADIEFAPKAKINHLGLEIELNDGKWIERFRIIIAYGINYCDTQMPSCVGITFDLVEVTYKGVDYTREAFNGNATLYQSSNRPESEKYIPPLGSFKANFTIELDKTAKKVVIKYGNKGYFDISKLFIDFSQLQANFFIKTQGRENSDKSVFVDNVKVNGQDFDDFSTPTLDSTKWKIGKFSYRGY</sequence>
<comment type="caution">
    <text evidence="1">The sequence shown here is derived from an EMBL/GenBank/DDBJ whole genome shotgun (WGS) entry which is preliminary data.</text>
</comment>
<organism evidence="1 2">
    <name type="scientific">Bathymodiolus thermophilus thioautotrophic gill symbiont</name>
    <dbReference type="NCBI Taxonomy" id="2360"/>
    <lineage>
        <taxon>Bacteria</taxon>
        <taxon>Pseudomonadati</taxon>
        <taxon>Pseudomonadota</taxon>
        <taxon>Gammaproteobacteria</taxon>
        <taxon>sulfur-oxidizing symbionts</taxon>
    </lineage>
</organism>
<dbReference type="Proteomes" id="UP000643672">
    <property type="component" value="Unassembled WGS sequence"/>
</dbReference>
<protein>
    <submittedName>
        <fullName evidence="1">Uncharacterized protein</fullName>
    </submittedName>
</protein>
<reference evidence="1 2" key="1">
    <citation type="submission" date="2020-05" db="EMBL/GenBank/DDBJ databases">
        <authorList>
            <person name="Petersen J."/>
            <person name="Sayavedra L."/>
        </authorList>
    </citation>
    <scope>NUCLEOTIDE SEQUENCE [LARGE SCALE GENOMIC DNA]</scope>
    <source>
        <strain evidence="1">B thermophilus SOXS</strain>
    </source>
</reference>
<name>A0A8H9CGJ0_9GAMM</name>
<accession>A0A8H9CGJ0</accession>
<dbReference type="EMBL" id="CAESAQ020000052">
    <property type="protein sequence ID" value="CAB5498879.1"/>
    <property type="molecule type" value="Genomic_DNA"/>
</dbReference>
<proteinExistence type="predicted"/>
<gene>
    <name evidence="1" type="ORF">THERMOS_925</name>
</gene>